<dbReference type="GO" id="GO:0000271">
    <property type="term" value="P:polysaccharide biosynthetic process"/>
    <property type="evidence" value="ECO:0007669"/>
    <property type="project" value="TreeGrafter"/>
</dbReference>
<dbReference type="Pfam" id="PF01041">
    <property type="entry name" value="DegT_DnrJ_EryC1"/>
    <property type="match status" value="1"/>
</dbReference>
<evidence type="ECO:0008006" key="2">
    <source>
        <dbReference type="Google" id="ProtNLM"/>
    </source>
</evidence>
<dbReference type="InterPro" id="IPR015424">
    <property type="entry name" value="PyrdxlP-dep_Trfase"/>
</dbReference>
<dbReference type="PANTHER" id="PTHR30244:SF34">
    <property type="entry name" value="DTDP-4-AMINO-4,6-DIDEOXYGALACTOSE TRANSAMINASE"/>
    <property type="match status" value="1"/>
</dbReference>
<dbReference type="GO" id="GO:0030170">
    <property type="term" value="F:pyridoxal phosphate binding"/>
    <property type="evidence" value="ECO:0007669"/>
    <property type="project" value="TreeGrafter"/>
</dbReference>
<evidence type="ECO:0000313" key="1">
    <source>
        <dbReference type="EMBL" id="KKL84082.1"/>
    </source>
</evidence>
<gene>
    <name evidence="1" type="ORF">LCGC14_1968320</name>
</gene>
<feature type="non-terminal residue" evidence="1">
    <location>
        <position position="149"/>
    </location>
</feature>
<accession>A0A0F9I9G6</accession>
<dbReference type="AlphaFoldDB" id="A0A0F9I9G6"/>
<comment type="caution">
    <text evidence="1">The sequence shown here is derived from an EMBL/GenBank/DDBJ whole genome shotgun (WGS) entry which is preliminary data.</text>
</comment>
<proteinExistence type="predicted"/>
<name>A0A0F9I9G6_9ZZZZ</name>
<organism evidence="1">
    <name type="scientific">marine sediment metagenome</name>
    <dbReference type="NCBI Taxonomy" id="412755"/>
    <lineage>
        <taxon>unclassified sequences</taxon>
        <taxon>metagenomes</taxon>
        <taxon>ecological metagenomes</taxon>
    </lineage>
</organism>
<sequence length="149" mass="15907">MGYSVQIGDLRVTRGIRSAVGRVLESGRFTEGRETAAFERERAAQVGTRFAVAVNSGTSALISALTALKYAGRGGAKVITTPLTYAADANAIVLSGMKPVFVDVDPRTFGMRVDQVEQYLKLYGSADVAVILPVHLMGYPVDMPAILEL</sequence>
<reference evidence="1" key="1">
    <citation type="journal article" date="2015" name="Nature">
        <title>Complex archaea that bridge the gap between prokaryotes and eukaryotes.</title>
        <authorList>
            <person name="Spang A."/>
            <person name="Saw J.H."/>
            <person name="Jorgensen S.L."/>
            <person name="Zaremba-Niedzwiedzka K."/>
            <person name="Martijn J."/>
            <person name="Lind A.E."/>
            <person name="van Eijk R."/>
            <person name="Schleper C."/>
            <person name="Guy L."/>
            <person name="Ettema T.J."/>
        </authorList>
    </citation>
    <scope>NUCLEOTIDE SEQUENCE</scope>
</reference>
<dbReference type="EMBL" id="LAZR01021801">
    <property type="protein sequence ID" value="KKL84082.1"/>
    <property type="molecule type" value="Genomic_DNA"/>
</dbReference>
<dbReference type="Gene3D" id="3.40.640.10">
    <property type="entry name" value="Type I PLP-dependent aspartate aminotransferase-like (Major domain)"/>
    <property type="match status" value="1"/>
</dbReference>
<dbReference type="InterPro" id="IPR000653">
    <property type="entry name" value="DegT/StrS_aminotransferase"/>
</dbReference>
<protein>
    <recommendedName>
        <fullName evidence="2">DegT/DnrJ/EryC1/StrS aminotransferase family protein</fullName>
    </recommendedName>
</protein>
<dbReference type="PANTHER" id="PTHR30244">
    <property type="entry name" value="TRANSAMINASE"/>
    <property type="match status" value="1"/>
</dbReference>
<dbReference type="SUPFAM" id="SSF53383">
    <property type="entry name" value="PLP-dependent transferases"/>
    <property type="match status" value="1"/>
</dbReference>
<dbReference type="GO" id="GO:0008483">
    <property type="term" value="F:transaminase activity"/>
    <property type="evidence" value="ECO:0007669"/>
    <property type="project" value="TreeGrafter"/>
</dbReference>
<dbReference type="InterPro" id="IPR015421">
    <property type="entry name" value="PyrdxlP-dep_Trfase_major"/>
</dbReference>